<dbReference type="InterPro" id="IPR015300">
    <property type="entry name" value="DNA-bd_pseudobarrel_sf"/>
</dbReference>
<keyword evidence="9" id="KW-1185">Reference proteome</keyword>
<dbReference type="GO" id="GO:0003677">
    <property type="term" value="F:DNA binding"/>
    <property type="evidence" value="ECO:0007669"/>
    <property type="project" value="UniProtKB-KW"/>
</dbReference>
<keyword evidence="4" id="KW-0804">Transcription</keyword>
<sequence>MDFLVFKYDGMYRMKVLVFDPSGCEKVPPCFVTKNAINDGRKRKEPIDISSSYANLPMRTPKTKKKALKQRDRSRINISSSRSLSNSSGGMTSSEDDEAHSVPSYMLPRGISLDSMQKKKLKERLLVICSEIPIYVCVVKKSNISGRSQAMSRVLILQCHGKSWEVICRIQVPKAQRKVKRLSKGWARFARDNNLQLGDICLFEPLKTKKYRMNVRIIRKE</sequence>
<dbReference type="Proteomes" id="UP000604825">
    <property type="component" value="Unassembled WGS sequence"/>
</dbReference>
<dbReference type="AlphaFoldDB" id="A0A811SAX0"/>
<dbReference type="CDD" id="cd10017">
    <property type="entry name" value="B3_DNA"/>
    <property type="match status" value="1"/>
</dbReference>
<dbReference type="InterPro" id="IPR044837">
    <property type="entry name" value="REM16-like"/>
</dbReference>
<gene>
    <name evidence="8" type="ORF">NCGR_LOCUS62561</name>
</gene>
<dbReference type="PROSITE" id="PS50863">
    <property type="entry name" value="B3"/>
    <property type="match status" value="1"/>
</dbReference>
<dbReference type="GO" id="GO:0005634">
    <property type="term" value="C:nucleus"/>
    <property type="evidence" value="ECO:0007669"/>
    <property type="project" value="UniProtKB-SubCell"/>
</dbReference>
<dbReference type="PANTHER" id="PTHR31391">
    <property type="entry name" value="B3 DOMAIN-CONTAINING PROTEIN OS11G0197600-RELATED"/>
    <property type="match status" value="1"/>
</dbReference>
<evidence type="ECO:0000256" key="3">
    <source>
        <dbReference type="ARBA" id="ARBA00023125"/>
    </source>
</evidence>
<evidence type="ECO:0000256" key="4">
    <source>
        <dbReference type="ARBA" id="ARBA00023163"/>
    </source>
</evidence>
<evidence type="ECO:0000256" key="6">
    <source>
        <dbReference type="SAM" id="MobiDB-lite"/>
    </source>
</evidence>
<protein>
    <recommendedName>
        <fullName evidence="7">TF-B3 domain-containing protein</fullName>
    </recommendedName>
</protein>
<feature type="domain" description="TF-B3" evidence="7">
    <location>
        <begin position="154"/>
        <end position="221"/>
    </location>
</feature>
<dbReference type="PANTHER" id="PTHR31391:SF121">
    <property type="entry name" value="B3 DOMAIN-CONTAINING PROTEIN OS08G0325100-RELATED"/>
    <property type="match status" value="1"/>
</dbReference>
<comment type="caution">
    <text evidence="8">The sequence shown here is derived from an EMBL/GenBank/DDBJ whole genome shotgun (WGS) entry which is preliminary data.</text>
</comment>
<proteinExistence type="predicted"/>
<dbReference type="Gene3D" id="2.40.330.10">
    <property type="entry name" value="DNA-binding pseudobarrel domain"/>
    <property type="match status" value="1"/>
</dbReference>
<evidence type="ECO:0000313" key="9">
    <source>
        <dbReference type="Proteomes" id="UP000604825"/>
    </source>
</evidence>
<feature type="compositionally biased region" description="Low complexity" evidence="6">
    <location>
        <begin position="76"/>
        <end position="93"/>
    </location>
</feature>
<evidence type="ECO:0000256" key="5">
    <source>
        <dbReference type="ARBA" id="ARBA00023242"/>
    </source>
</evidence>
<keyword evidence="2" id="KW-0805">Transcription regulation</keyword>
<accession>A0A811SAX0</accession>
<name>A0A811SAX0_9POAL</name>
<feature type="region of interest" description="Disordered" evidence="6">
    <location>
        <begin position="52"/>
        <end position="102"/>
    </location>
</feature>
<evidence type="ECO:0000256" key="2">
    <source>
        <dbReference type="ARBA" id="ARBA00023015"/>
    </source>
</evidence>
<keyword evidence="5" id="KW-0539">Nucleus</keyword>
<keyword evidence="3" id="KW-0238">DNA-binding</keyword>
<evidence type="ECO:0000256" key="1">
    <source>
        <dbReference type="ARBA" id="ARBA00004123"/>
    </source>
</evidence>
<evidence type="ECO:0000313" key="8">
    <source>
        <dbReference type="EMBL" id="CAD6338463.1"/>
    </source>
</evidence>
<dbReference type="InterPro" id="IPR003340">
    <property type="entry name" value="B3_DNA-bd"/>
</dbReference>
<comment type="subcellular location">
    <subcellularLocation>
        <location evidence="1">Nucleus</location>
    </subcellularLocation>
</comment>
<organism evidence="8 9">
    <name type="scientific">Miscanthus lutarioriparius</name>
    <dbReference type="NCBI Taxonomy" id="422564"/>
    <lineage>
        <taxon>Eukaryota</taxon>
        <taxon>Viridiplantae</taxon>
        <taxon>Streptophyta</taxon>
        <taxon>Embryophyta</taxon>
        <taxon>Tracheophyta</taxon>
        <taxon>Spermatophyta</taxon>
        <taxon>Magnoliopsida</taxon>
        <taxon>Liliopsida</taxon>
        <taxon>Poales</taxon>
        <taxon>Poaceae</taxon>
        <taxon>PACMAD clade</taxon>
        <taxon>Panicoideae</taxon>
        <taxon>Andropogonodae</taxon>
        <taxon>Andropogoneae</taxon>
        <taxon>Saccharinae</taxon>
        <taxon>Miscanthus</taxon>
    </lineage>
</organism>
<evidence type="ECO:0000259" key="7">
    <source>
        <dbReference type="PROSITE" id="PS50863"/>
    </source>
</evidence>
<dbReference type="EMBL" id="CAJGYO010000019">
    <property type="protein sequence ID" value="CAD6338463.1"/>
    <property type="molecule type" value="Genomic_DNA"/>
</dbReference>
<dbReference type="SUPFAM" id="SSF101936">
    <property type="entry name" value="DNA-binding pseudobarrel domain"/>
    <property type="match status" value="1"/>
</dbReference>
<dbReference type="Pfam" id="PF02362">
    <property type="entry name" value="B3"/>
    <property type="match status" value="1"/>
</dbReference>
<reference evidence="8" key="1">
    <citation type="submission" date="2020-10" db="EMBL/GenBank/DDBJ databases">
        <authorList>
            <person name="Han B."/>
            <person name="Lu T."/>
            <person name="Zhao Q."/>
            <person name="Huang X."/>
            <person name="Zhao Y."/>
        </authorList>
    </citation>
    <scope>NUCLEOTIDE SEQUENCE</scope>
</reference>
<dbReference type="OrthoDB" id="1666376at2759"/>